<proteinExistence type="predicted"/>
<dbReference type="OrthoDB" id="9781887at2"/>
<evidence type="ECO:0000313" key="5">
    <source>
        <dbReference type="Proteomes" id="UP000509742"/>
    </source>
</evidence>
<sequence>MKALALFSGGLDSLLSMHLVASQGIEVIALHFNIGFGGNKDKLEYLQNATKQIGVELLLCDIREQFFNEVLFSPKYGYGKYFNPCIDCHANMFKQAFYKLLELRADFVISGEVLGQRPKSQRREAMDQVKKLVRAFGEQSCFDALLDRSGQNINKPQFLDQLLLRPMSAKLLEPSFMEKQGWVDRNRLLDVQGRSRVYQLERVQELGLKYYEKPGGGCLLTDLSVSQKLKDLQAHRQATKQEMVVQDSVLVKVGRYMVVGNTRVIVARNEIENSKLDTQHPLMDKIELRSCKGPLGLIEKCASTEEKILAAQIVLGYGKSTPNQVYEVQVGNLAFEVSPLSRKKAQQYLFLH</sequence>
<evidence type="ECO:0000313" key="4">
    <source>
        <dbReference type="Proteomes" id="UP000317935"/>
    </source>
</evidence>
<dbReference type="Pfam" id="PF18297">
    <property type="entry name" value="NFACT-R_2"/>
    <property type="match status" value="1"/>
</dbReference>
<reference evidence="2 5" key="2">
    <citation type="submission" date="2020-04" db="EMBL/GenBank/DDBJ databases">
        <title>Genomic analysis of gastric non-Helicobacter pylori Helicobacters isolated in Japan.</title>
        <authorList>
            <person name="Suzuki M."/>
            <person name="Rimbara E."/>
        </authorList>
    </citation>
    <scope>NUCLEOTIDE SEQUENCE [LARGE SCALE GENOMIC DNA]</scope>
    <source>
        <strain evidence="2 5">NHP19-0020</strain>
    </source>
</reference>
<organism evidence="3 4">
    <name type="scientific">Helicobacter suis</name>
    <dbReference type="NCBI Taxonomy" id="104628"/>
    <lineage>
        <taxon>Bacteria</taxon>
        <taxon>Pseudomonadati</taxon>
        <taxon>Campylobacterota</taxon>
        <taxon>Epsilonproteobacteria</taxon>
        <taxon>Campylobacterales</taxon>
        <taxon>Helicobacteraceae</taxon>
        <taxon>Helicobacter</taxon>
    </lineage>
</organism>
<dbReference type="InterPro" id="IPR059101">
    <property type="entry name" value="NFACT-R_2"/>
</dbReference>
<dbReference type="AlphaFoldDB" id="A0A6J4CZ08"/>
<evidence type="ECO:0000259" key="1">
    <source>
        <dbReference type="Pfam" id="PF18297"/>
    </source>
</evidence>
<dbReference type="Gene3D" id="3.40.50.620">
    <property type="entry name" value="HUPs"/>
    <property type="match status" value="1"/>
</dbReference>
<keyword evidence="3" id="KW-0808">Transferase</keyword>
<dbReference type="GeneID" id="56929001"/>
<dbReference type="Pfam" id="PF03054">
    <property type="entry name" value="tRNA_Me_trans"/>
    <property type="match status" value="1"/>
</dbReference>
<accession>A0A6J4CZ08</accession>
<evidence type="ECO:0000313" key="3">
    <source>
        <dbReference type="EMBL" id="BCD70746.1"/>
    </source>
</evidence>
<dbReference type="EMBL" id="AP019774">
    <property type="protein sequence ID" value="BCD70746.1"/>
    <property type="molecule type" value="Genomic_DNA"/>
</dbReference>
<dbReference type="Proteomes" id="UP000317935">
    <property type="component" value="Chromosome"/>
</dbReference>
<reference evidence="3 4" key="1">
    <citation type="submission" date="2019-06" db="EMBL/GenBank/DDBJ databases">
        <title>Complete genome sequence of Helicobacter suis SNTW101c.</title>
        <authorList>
            <person name="Rimbara E."/>
            <person name="Suzuki M."/>
            <person name="Matsui H."/>
            <person name="Nakamura M."/>
            <person name="Mori S."/>
            <person name="Shibayama K."/>
        </authorList>
    </citation>
    <scope>NUCLEOTIDE SEQUENCE [LARGE SCALE GENOMIC DNA]</scope>
    <source>
        <strain evidence="3 4">SNTW101c</strain>
    </source>
</reference>
<evidence type="ECO:0000313" key="2">
    <source>
        <dbReference type="EMBL" id="BCD46414.1"/>
    </source>
</evidence>
<dbReference type="SUPFAM" id="SSF52402">
    <property type="entry name" value="Adenine nucleotide alpha hydrolases-like"/>
    <property type="match status" value="1"/>
</dbReference>
<keyword evidence="3" id="KW-0489">Methyltransferase</keyword>
<gene>
    <name evidence="2" type="ORF">NHP190020_14530</name>
    <name evidence="3" type="ORF">SNTW_13910</name>
</gene>
<dbReference type="Proteomes" id="UP000509742">
    <property type="component" value="Chromosome"/>
</dbReference>
<dbReference type="PANTHER" id="PTHR11933">
    <property type="entry name" value="TRNA 5-METHYLAMINOMETHYL-2-THIOURIDYLATE -METHYLTRANSFERASE"/>
    <property type="match status" value="1"/>
</dbReference>
<keyword evidence="5" id="KW-1185">Reference proteome</keyword>
<dbReference type="PANTHER" id="PTHR11933:SF6">
    <property type="entry name" value="THIL AANH DOMAIN-CONTAINING PROTEIN"/>
    <property type="match status" value="1"/>
</dbReference>
<dbReference type="GO" id="GO:0032259">
    <property type="term" value="P:methylation"/>
    <property type="evidence" value="ECO:0007669"/>
    <property type="project" value="UniProtKB-KW"/>
</dbReference>
<dbReference type="InterPro" id="IPR014729">
    <property type="entry name" value="Rossmann-like_a/b/a_fold"/>
</dbReference>
<name>A0A6J4CZ08_9HELI</name>
<protein>
    <submittedName>
        <fullName evidence="3">tRNA (5-methylaminomethyl-2-thiouridylate)-methyltransferase</fullName>
    </submittedName>
</protein>
<feature type="domain" description="NFACT protein RNA binding" evidence="1">
    <location>
        <begin position="254"/>
        <end position="348"/>
    </location>
</feature>
<dbReference type="RefSeq" id="WP_034375547.1">
    <property type="nucleotide sequence ID" value="NZ_AP019774.1"/>
</dbReference>
<dbReference type="GO" id="GO:0008168">
    <property type="term" value="F:methyltransferase activity"/>
    <property type="evidence" value="ECO:0007669"/>
    <property type="project" value="UniProtKB-KW"/>
</dbReference>
<dbReference type="EMBL" id="AP023036">
    <property type="protein sequence ID" value="BCD46414.1"/>
    <property type="molecule type" value="Genomic_DNA"/>
</dbReference>